<feature type="compositionally biased region" description="Basic and acidic residues" evidence="1">
    <location>
        <begin position="323"/>
        <end position="333"/>
    </location>
</feature>
<keyword evidence="2" id="KW-0472">Membrane</keyword>
<evidence type="ECO:0000313" key="3">
    <source>
        <dbReference type="EMBL" id="MFE5981743.1"/>
    </source>
</evidence>
<feature type="transmembrane region" description="Helical" evidence="2">
    <location>
        <begin position="111"/>
        <end position="132"/>
    </location>
</feature>
<name>A0ABW6IVQ5_STRWE</name>
<feature type="transmembrane region" description="Helical" evidence="2">
    <location>
        <begin position="204"/>
        <end position="228"/>
    </location>
</feature>
<feature type="region of interest" description="Disordered" evidence="1">
    <location>
        <begin position="267"/>
        <end position="333"/>
    </location>
</feature>
<feature type="transmembrane region" description="Helical" evidence="2">
    <location>
        <begin position="240"/>
        <end position="259"/>
    </location>
</feature>
<keyword evidence="4" id="KW-1185">Reference proteome</keyword>
<accession>A0ABW6IVQ5</accession>
<feature type="transmembrane region" description="Helical" evidence="2">
    <location>
        <begin position="152"/>
        <end position="177"/>
    </location>
</feature>
<evidence type="ECO:0000256" key="2">
    <source>
        <dbReference type="SAM" id="Phobius"/>
    </source>
</evidence>
<gene>
    <name evidence="3" type="ORF">ACFQ63_18805</name>
</gene>
<keyword evidence="2" id="KW-1133">Transmembrane helix</keyword>
<dbReference type="EMBL" id="JBHTRV010000013">
    <property type="protein sequence ID" value="MFE5981743.1"/>
    <property type="molecule type" value="Genomic_DNA"/>
</dbReference>
<dbReference type="InterPro" id="IPR025238">
    <property type="entry name" value="DUF4184"/>
</dbReference>
<reference evidence="3 4" key="1">
    <citation type="submission" date="2024-09" db="EMBL/GenBank/DDBJ databases">
        <title>The Natural Products Discovery Center: Release of the First 8490 Sequenced Strains for Exploring Actinobacteria Biosynthetic Diversity.</title>
        <authorList>
            <person name="Kalkreuter E."/>
            <person name="Kautsar S.A."/>
            <person name="Yang D."/>
            <person name="Bader C.D."/>
            <person name="Teijaro C.N."/>
            <person name="Fluegel L."/>
            <person name="Davis C.M."/>
            <person name="Simpson J.R."/>
            <person name="Lauterbach L."/>
            <person name="Steele A.D."/>
            <person name="Gui C."/>
            <person name="Meng S."/>
            <person name="Li G."/>
            <person name="Viehrig K."/>
            <person name="Ye F."/>
            <person name="Su P."/>
            <person name="Kiefer A.F."/>
            <person name="Nichols A."/>
            <person name="Cepeda A.J."/>
            <person name="Yan W."/>
            <person name="Fan B."/>
            <person name="Jiang Y."/>
            <person name="Adhikari A."/>
            <person name="Zheng C.-J."/>
            <person name="Schuster L."/>
            <person name="Cowan T.M."/>
            <person name="Smanski M.J."/>
            <person name="Chevrette M.G."/>
            <person name="De Carvalho L.P.S."/>
            <person name="Shen B."/>
        </authorList>
    </citation>
    <scope>NUCLEOTIDE SEQUENCE [LARGE SCALE GENOMIC DNA]</scope>
    <source>
        <strain evidence="3 4">NPDC056472</strain>
    </source>
</reference>
<feature type="compositionally biased region" description="Low complexity" evidence="1">
    <location>
        <begin position="297"/>
        <end position="315"/>
    </location>
</feature>
<keyword evidence="2" id="KW-0812">Transmembrane</keyword>
<dbReference type="Pfam" id="PF13803">
    <property type="entry name" value="DUF4184"/>
    <property type="match status" value="1"/>
</dbReference>
<sequence length="333" mass="34495">MPFTLSHAAAVLPGLRRNGTARGPLVASALVAGSFAPDMTYFAATAAPGAMALGDVTHSPLGIVTADVLITAVLVGLWLTVREPLVALLPARWRGPVYGLVRGRPWRDRHAAALTGWFFLSAVIGSTTHVVWDSFTHLDRWGTRAIPFLGEIVAGFPVYLYAQYGGSALALGLLGWFTARALRSAGPGAELPPRVPVPNRNGRLVAIGLIGGCVLAGVVHRVARWAAYWGWDRIETPLDIIPTACFGAGAGLAVGLVLYGTGARLRGGSPAPSAEGRARRSATVPAPEGAHGEEALGEVTPAEGGPAEGGPVEQAPGGGRPAPRAERSRQGSR</sequence>
<evidence type="ECO:0000313" key="4">
    <source>
        <dbReference type="Proteomes" id="UP001600424"/>
    </source>
</evidence>
<dbReference type="Proteomes" id="UP001600424">
    <property type="component" value="Unassembled WGS sequence"/>
</dbReference>
<protein>
    <submittedName>
        <fullName evidence="3">DUF4184 family protein</fullName>
    </submittedName>
</protein>
<organism evidence="3 4">
    <name type="scientific">Streptomyces wedmorensis</name>
    <dbReference type="NCBI Taxonomy" id="43759"/>
    <lineage>
        <taxon>Bacteria</taxon>
        <taxon>Bacillati</taxon>
        <taxon>Actinomycetota</taxon>
        <taxon>Actinomycetes</taxon>
        <taxon>Kitasatosporales</taxon>
        <taxon>Streptomycetaceae</taxon>
        <taxon>Streptomyces</taxon>
    </lineage>
</organism>
<evidence type="ECO:0000256" key="1">
    <source>
        <dbReference type="SAM" id="MobiDB-lite"/>
    </source>
</evidence>
<proteinExistence type="predicted"/>
<dbReference type="RefSeq" id="WP_386255892.1">
    <property type="nucleotide sequence ID" value="NZ_JBHTRV010000013.1"/>
</dbReference>
<feature type="transmembrane region" description="Helical" evidence="2">
    <location>
        <begin position="61"/>
        <end position="81"/>
    </location>
</feature>
<comment type="caution">
    <text evidence="3">The sequence shown here is derived from an EMBL/GenBank/DDBJ whole genome shotgun (WGS) entry which is preliminary data.</text>
</comment>